<organism evidence="2 3">
    <name type="scientific">Sorangium cellulosum</name>
    <name type="common">Polyangium cellulosum</name>
    <dbReference type="NCBI Taxonomy" id="56"/>
    <lineage>
        <taxon>Bacteria</taxon>
        <taxon>Pseudomonadati</taxon>
        <taxon>Myxococcota</taxon>
        <taxon>Polyangia</taxon>
        <taxon>Polyangiales</taxon>
        <taxon>Polyangiaceae</taxon>
        <taxon>Sorangium</taxon>
    </lineage>
</organism>
<protein>
    <submittedName>
        <fullName evidence="2">Uncharacterized protein</fullName>
    </submittedName>
</protein>
<dbReference type="OrthoDB" id="5512622at2"/>
<dbReference type="EMBL" id="JEMA01000381">
    <property type="protein sequence ID" value="KYF70684.1"/>
    <property type="molecule type" value="Genomic_DNA"/>
</dbReference>
<evidence type="ECO:0000313" key="2">
    <source>
        <dbReference type="EMBL" id="KYF70684.1"/>
    </source>
</evidence>
<sequence length="307" mass="32402">MARPPKAAPAPVLPSSPAAALAAYGRVEPKLLELGPEDLVTVYVEVPRAVSSVLSALPHLRELRDEIVRDLPHHPIDMLDELEDYALAAWYADLLYSTPATELDAKKLTEEAGTLREGLLVAAEALAYRNLLDKQRVADIRKGKGHTDLASDLIALAELFRGSWDKVRAKTAVEDAELERAADLGVRLLAALAARPGKGSSAAPKITDAADRRARAISLVAKAYEECRRAVAYLRWHEGGDGDLAPSLLQKPRGRRPNAEKAAAAAAAGASSEAPAKLPADEEGSAAADGALSSAEPANDAEPVANA</sequence>
<feature type="compositionally biased region" description="Low complexity" evidence="1">
    <location>
        <begin position="285"/>
        <end position="298"/>
    </location>
</feature>
<dbReference type="Proteomes" id="UP000075260">
    <property type="component" value="Unassembled WGS sequence"/>
</dbReference>
<reference evidence="2 3" key="1">
    <citation type="submission" date="2014-02" db="EMBL/GenBank/DDBJ databases">
        <title>The small core and large imbalanced accessory genome model reveals a collaborative survival strategy of Sorangium cellulosum strains in nature.</title>
        <authorList>
            <person name="Han K."/>
            <person name="Peng R."/>
            <person name="Blom J."/>
            <person name="Li Y.-Z."/>
        </authorList>
    </citation>
    <scope>NUCLEOTIDE SEQUENCE [LARGE SCALE GENOMIC DNA]</scope>
    <source>
        <strain evidence="2 3">So0008-312</strain>
    </source>
</reference>
<feature type="region of interest" description="Disordered" evidence="1">
    <location>
        <begin position="244"/>
        <end position="307"/>
    </location>
</feature>
<accession>A0A150QRV2</accession>
<gene>
    <name evidence="2" type="ORF">BE15_45830</name>
</gene>
<proteinExistence type="predicted"/>
<dbReference type="AlphaFoldDB" id="A0A150QRV2"/>
<name>A0A150QRV2_SORCE</name>
<dbReference type="RefSeq" id="WP_061607478.1">
    <property type="nucleotide sequence ID" value="NZ_CP162579.1"/>
</dbReference>
<comment type="caution">
    <text evidence="2">The sequence shown here is derived from an EMBL/GenBank/DDBJ whole genome shotgun (WGS) entry which is preliminary data.</text>
</comment>
<evidence type="ECO:0000313" key="3">
    <source>
        <dbReference type="Proteomes" id="UP000075260"/>
    </source>
</evidence>
<feature type="compositionally biased region" description="Low complexity" evidence="1">
    <location>
        <begin position="260"/>
        <end position="277"/>
    </location>
</feature>
<evidence type="ECO:0000256" key="1">
    <source>
        <dbReference type="SAM" id="MobiDB-lite"/>
    </source>
</evidence>